<comment type="caution">
    <text evidence="1">The sequence shown here is derived from an EMBL/GenBank/DDBJ whole genome shotgun (WGS) entry which is preliminary data.</text>
</comment>
<dbReference type="EMBL" id="JASSPP010000008">
    <property type="protein sequence ID" value="MDK9580918.1"/>
    <property type="molecule type" value="Genomic_DNA"/>
</dbReference>
<dbReference type="Proteomes" id="UP001225134">
    <property type="component" value="Unassembled WGS sequence"/>
</dbReference>
<organism evidence="1 2">
    <name type="scientific">Sneathia sanguinegens</name>
    <dbReference type="NCBI Taxonomy" id="40543"/>
    <lineage>
        <taxon>Bacteria</taxon>
        <taxon>Fusobacteriati</taxon>
        <taxon>Fusobacteriota</taxon>
        <taxon>Fusobacteriia</taxon>
        <taxon>Fusobacteriales</taxon>
        <taxon>Leptotrichiaceae</taxon>
        <taxon>Sneathia</taxon>
    </lineage>
</organism>
<sequence length="205" mass="24599">MRKFLMFFLLFYSMFTFSKELKFKFFANGKTYIITDKDYTDIPVEYIDNQFMIFKFKIINNGLSDENYILEIKHDNKKYKINGIKEIEHIPLNKTWNYFIGSKNGFIRFSTGKKFYADTLNANNDVQLKPALIDTNIDLLKSSISDFDNRKINKIKLNNKYNLWGRYTTEYNESKFPNYFKTIFIKNIGLQYTQDSKIRTFVKNH</sequence>
<evidence type="ECO:0000313" key="2">
    <source>
        <dbReference type="Proteomes" id="UP001225134"/>
    </source>
</evidence>
<dbReference type="RefSeq" id="WP_285153161.1">
    <property type="nucleotide sequence ID" value="NZ_JASSPP010000008.1"/>
</dbReference>
<name>A0ABT7HK62_9FUSO</name>
<accession>A0ABT7HK62</accession>
<keyword evidence="2" id="KW-1185">Reference proteome</keyword>
<reference evidence="1 2" key="1">
    <citation type="submission" date="2023-06" db="EMBL/GenBank/DDBJ databases">
        <title>Antibody response to the Sneathia vaginalis cytopathogenic toxin A during pregnancy.</title>
        <authorList>
            <person name="Mccoy Z.T."/>
            <person name="Serrano M.G."/>
            <person name="Spaine K."/>
            <person name="Edwards D.J."/>
            <person name="Buck G.A."/>
            <person name="Jefferson K."/>
        </authorList>
    </citation>
    <scope>NUCLEOTIDE SEQUENCE [LARGE SCALE GENOMIC DNA]</scope>
    <source>
        <strain evidence="1 2">CCUG 42621</strain>
    </source>
</reference>
<protein>
    <submittedName>
        <fullName evidence="1">Uncharacterized protein</fullName>
    </submittedName>
</protein>
<evidence type="ECO:0000313" key="1">
    <source>
        <dbReference type="EMBL" id="MDK9580918.1"/>
    </source>
</evidence>
<proteinExistence type="predicted"/>
<gene>
    <name evidence="1" type="ORF">QQA45_05245</name>
</gene>